<dbReference type="Gene3D" id="1.25.40.10">
    <property type="entry name" value="Tetratricopeptide repeat domain"/>
    <property type="match status" value="1"/>
</dbReference>
<keyword evidence="5" id="KW-0472">Membrane</keyword>
<dbReference type="EMBL" id="AUYB01000125">
    <property type="protein sequence ID" value="KZN33239.1"/>
    <property type="molecule type" value="Genomic_DNA"/>
</dbReference>
<dbReference type="PROSITE" id="PS50887">
    <property type="entry name" value="GGDEF"/>
    <property type="match status" value="1"/>
</dbReference>
<dbReference type="Pfam" id="PF00990">
    <property type="entry name" value="GGDEF"/>
    <property type="match status" value="1"/>
</dbReference>
<accession>A0A166VP76</accession>
<dbReference type="AlphaFoldDB" id="A0A166VP76"/>
<protein>
    <recommendedName>
        <fullName evidence="1">diguanylate cyclase</fullName>
        <ecNumber evidence="1">2.7.7.65</ecNumber>
    </recommendedName>
</protein>
<evidence type="ECO:0000256" key="3">
    <source>
        <dbReference type="PROSITE-ProRule" id="PRU00339"/>
    </source>
</evidence>
<dbReference type="InterPro" id="IPR000160">
    <property type="entry name" value="GGDEF_dom"/>
</dbReference>
<dbReference type="SMART" id="SM00267">
    <property type="entry name" value="GGDEF"/>
    <property type="match status" value="1"/>
</dbReference>
<evidence type="ECO:0000259" key="6">
    <source>
        <dbReference type="PROSITE" id="PS50887"/>
    </source>
</evidence>
<keyword evidence="3" id="KW-0802">TPR repeat</keyword>
<reference evidence="7 8" key="1">
    <citation type="submission" date="2013-07" db="EMBL/GenBank/DDBJ databases">
        <title>Comparative Genomic and Metabolomic Analysis of Twelve Strains of Pseudoalteromonas luteoviolacea.</title>
        <authorList>
            <person name="Vynne N.G."/>
            <person name="Mansson M."/>
            <person name="Gram L."/>
        </authorList>
    </citation>
    <scope>NUCLEOTIDE SEQUENCE [LARGE SCALE GENOMIC DNA]</scope>
    <source>
        <strain evidence="7 8">DSM 6061</strain>
    </source>
</reference>
<organism evidence="7 8">
    <name type="scientific">Pseudoalteromonas luteoviolacea DSM 6061</name>
    <dbReference type="NCBI Taxonomy" id="1365250"/>
    <lineage>
        <taxon>Bacteria</taxon>
        <taxon>Pseudomonadati</taxon>
        <taxon>Pseudomonadota</taxon>
        <taxon>Gammaproteobacteria</taxon>
        <taxon>Alteromonadales</taxon>
        <taxon>Pseudoalteromonadaceae</taxon>
        <taxon>Pseudoalteromonas</taxon>
    </lineage>
</organism>
<dbReference type="SMART" id="SM00028">
    <property type="entry name" value="TPR"/>
    <property type="match status" value="3"/>
</dbReference>
<feature type="domain" description="GGDEF" evidence="6">
    <location>
        <begin position="520"/>
        <end position="652"/>
    </location>
</feature>
<evidence type="ECO:0000256" key="4">
    <source>
        <dbReference type="SAM" id="Coils"/>
    </source>
</evidence>
<evidence type="ECO:0000313" key="8">
    <source>
        <dbReference type="Proteomes" id="UP000076643"/>
    </source>
</evidence>
<sequence>MLLCAIIYSLGLSFLRILVVLLLFLSMPFLISASVTTGSNWQQVYDKLRAEDTQLAFQFLQQQVDSLPPSSERIYVGATLARTSIALKQSASLQHTLHYSDNLYDQVLQHIASGLIVAHENLYNETMSEFKQAIAKAYELEEPAVIATVELFYINVKISLANYVQLDHHIKEVERNVQQMTMPFWGANSLHNVKALNANFNGDHALAIEMYQKAIANTLYEANKAPYYNNLALTYLDLGNYTDATKYLKKSLLLRRQQSNQYKVALTMLNLGIVANRAHHYDDALNWLNQAYDVYVKFDNAYRKAYTLVQKAKVYTNLKQTTKATDAINSALSLISVTDNINLITDIRIHAAENMQALGEIENALIQAKIAHDLASSVNDKAHLIRSLELMSELTAKQDNFKQAYQYSTQLISEKEQLNSQKSMQAMIALETELEVTAQQLKNVRLEKSNHLQQQRISRLEERQHYHAIIIVFSLILLFLSLRGYNKHKYRAQHDSLTGALNRSAFVNRVTRALAPTLGKKHGLVLFDLDHFKQVNDLYGHPTGDLVLEKTAELVSQFFSNSTLFARFGGEEFMLFVPNICDGELYNQVNEFRESLSALAITSDDGKTLQVTASFSILTYQNHLNNLDKIYSRLDVALYQAKNSGRNCVVKA</sequence>
<dbReference type="InterPro" id="IPR043128">
    <property type="entry name" value="Rev_trsase/Diguanyl_cyclase"/>
</dbReference>
<evidence type="ECO:0000256" key="5">
    <source>
        <dbReference type="SAM" id="Phobius"/>
    </source>
</evidence>
<dbReference type="SUPFAM" id="SSF55073">
    <property type="entry name" value="Nucleotide cyclase"/>
    <property type="match status" value="1"/>
</dbReference>
<evidence type="ECO:0000313" key="7">
    <source>
        <dbReference type="EMBL" id="KZN33239.1"/>
    </source>
</evidence>
<evidence type="ECO:0000256" key="2">
    <source>
        <dbReference type="ARBA" id="ARBA00034247"/>
    </source>
</evidence>
<dbReference type="InterPro" id="IPR019734">
    <property type="entry name" value="TPR_rpt"/>
</dbReference>
<feature type="repeat" description="TPR" evidence="3">
    <location>
        <begin position="225"/>
        <end position="258"/>
    </location>
</feature>
<dbReference type="Gene3D" id="3.30.70.270">
    <property type="match status" value="1"/>
</dbReference>
<dbReference type="PANTHER" id="PTHR45138:SF9">
    <property type="entry name" value="DIGUANYLATE CYCLASE DGCM-RELATED"/>
    <property type="match status" value="1"/>
</dbReference>
<keyword evidence="4" id="KW-0175">Coiled coil</keyword>
<dbReference type="InterPro" id="IPR050469">
    <property type="entry name" value="Diguanylate_Cyclase"/>
</dbReference>
<comment type="catalytic activity">
    <reaction evidence="2">
        <text>2 GTP = 3',3'-c-di-GMP + 2 diphosphate</text>
        <dbReference type="Rhea" id="RHEA:24898"/>
        <dbReference type="ChEBI" id="CHEBI:33019"/>
        <dbReference type="ChEBI" id="CHEBI:37565"/>
        <dbReference type="ChEBI" id="CHEBI:58805"/>
        <dbReference type="EC" id="2.7.7.65"/>
    </reaction>
</comment>
<feature type="coiled-coil region" evidence="4">
    <location>
        <begin position="427"/>
        <end position="463"/>
    </location>
</feature>
<dbReference type="CDD" id="cd01949">
    <property type="entry name" value="GGDEF"/>
    <property type="match status" value="1"/>
</dbReference>
<dbReference type="Pfam" id="PF13424">
    <property type="entry name" value="TPR_12"/>
    <property type="match status" value="1"/>
</dbReference>
<keyword evidence="8" id="KW-1185">Reference proteome</keyword>
<dbReference type="InterPro" id="IPR029787">
    <property type="entry name" value="Nucleotide_cyclase"/>
</dbReference>
<dbReference type="Proteomes" id="UP000076643">
    <property type="component" value="Unassembled WGS sequence"/>
</dbReference>
<evidence type="ECO:0000256" key="1">
    <source>
        <dbReference type="ARBA" id="ARBA00012528"/>
    </source>
</evidence>
<dbReference type="NCBIfam" id="TIGR00254">
    <property type="entry name" value="GGDEF"/>
    <property type="match status" value="1"/>
</dbReference>
<comment type="caution">
    <text evidence="7">The sequence shown here is derived from an EMBL/GenBank/DDBJ whole genome shotgun (WGS) entry which is preliminary data.</text>
</comment>
<feature type="transmembrane region" description="Helical" evidence="5">
    <location>
        <begin position="465"/>
        <end position="482"/>
    </location>
</feature>
<keyword evidence="5" id="KW-0812">Transmembrane</keyword>
<proteinExistence type="predicted"/>
<dbReference type="PROSITE" id="PS50005">
    <property type="entry name" value="TPR"/>
    <property type="match status" value="1"/>
</dbReference>
<dbReference type="PATRIC" id="fig|1365250.3.peg.3866"/>
<dbReference type="InterPro" id="IPR011990">
    <property type="entry name" value="TPR-like_helical_dom_sf"/>
</dbReference>
<dbReference type="GO" id="GO:0052621">
    <property type="term" value="F:diguanylate cyclase activity"/>
    <property type="evidence" value="ECO:0007669"/>
    <property type="project" value="UniProtKB-EC"/>
</dbReference>
<dbReference type="PANTHER" id="PTHR45138">
    <property type="entry name" value="REGULATORY COMPONENTS OF SENSORY TRANSDUCTION SYSTEM"/>
    <property type="match status" value="1"/>
</dbReference>
<name>A0A166VP76_9GAMM</name>
<dbReference type="EC" id="2.7.7.65" evidence="1"/>
<gene>
    <name evidence="7" type="ORF">N475_03870</name>
</gene>
<keyword evidence="5" id="KW-1133">Transmembrane helix</keyword>
<dbReference type="SUPFAM" id="SSF48452">
    <property type="entry name" value="TPR-like"/>
    <property type="match status" value="2"/>
</dbReference>